<comment type="caution">
    <text evidence="1">The sequence shown here is derived from an EMBL/GenBank/DDBJ whole genome shotgun (WGS) entry which is preliminary data.</text>
</comment>
<dbReference type="Proteomes" id="UP000475862">
    <property type="component" value="Unassembled WGS sequence"/>
</dbReference>
<organism evidence="1 2">
    <name type="scientific">Aphis glycines</name>
    <name type="common">Soybean aphid</name>
    <dbReference type="NCBI Taxonomy" id="307491"/>
    <lineage>
        <taxon>Eukaryota</taxon>
        <taxon>Metazoa</taxon>
        <taxon>Ecdysozoa</taxon>
        <taxon>Arthropoda</taxon>
        <taxon>Hexapoda</taxon>
        <taxon>Insecta</taxon>
        <taxon>Pterygota</taxon>
        <taxon>Neoptera</taxon>
        <taxon>Paraneoptera</taxon>
        <taxon>Hemiptera</taxon>
        <taxon>Sternorrhyncha</taxon>
        <taxon>Aphidomorpha</taxon>
        <taxon>Aphidoidea</taxon>
        <taxon>Aphididae</taxon>
        <taxon>Aphidini</taxon>
        <taxon>Aphis</taxon>
        <taxon>Aphis</taxon>
    </lineage>
</organism>
<protein>
    <submittedName>
        <fullName evidence="1">Uncharacterized protein</fullName>
    </submittedName>
</protein>
<dbReference type="EMBL" id="VYZN01000009">
    <property type="protein sequence ID" value="KAE9542731.1"/>
    <property type="molecule type" value="Genomic_DNA"/>
</dbReference>
<proteinExistence type="predicted"/>
<dbReference type="AlphaFoldDB" id="A0A6G0U0U2"/>
<name>A0A6G0U0U2_APHGL</name>
<evidence type="ECO:0000313" key="1">
    <source>
        <dbReference type="EMBL" id="KAE9542731.1"/>
    </source>
</evidence>
<reference evidence="1 2" key="1">
    <citation type="submission" date="2019-08" db="EMBL/GenBank/DDBJ databases">
        <title>The genome of the soybean aphid Biotype 1, its phylome, world population structure and adaptation to the North American continent.</title>
        <authorList>
            <person name="Giordano R."/>
            <person name="Donthu R.K."/>
            <person name="Hernandez A.G."/>
            <person name="Wright C.L."/>
            <person name="Zimin A.V."/>
        </authorList>
    </citation>
    <scope>NUCLEOTIDE SEQUENCE [LARGE SCALE GENOMIC DNA]</scope>
    <source>
        <tissue evidence="1">Whole aphids</tissue>
    </source>
</reference>
<evidence type="ECO:0000313" key="2">
    <source>
        <dbReference type="Proteomes" id="UP000475862"/>
    </source>
</evidence>
<dbReference type="OrthoDB" id="10363337at2759"/>
<sequence length="192" mass="21828">MKRNAISQWELSDHFWAESDPPEPCAAAKSFLQKCVRQFDWLTADNRRVKYRLTSGDRDIMPEPATRPRPPRRSMDRVRGCGCCGVDDRVRTTGTATDNAVILVDDGSGVRDYCSKDATPLQSPPCVIRRADNDYATANCTDRGGTETVPYRELKKRLYVLHTGVCLKIINEKRKPKVGVPFLCWVHRSLYH</sequence>
<gene>
    <name evidence="1" type="ORF">AGLY_002642</name>
</gene>
<accession>A0A6G0U0U2</accession>
<keyword evidence="2" id="KW-1185">Reference proteome</keyword>